<sequence>MLIKLSGGQIFDPAQNLHGEQRDLFIRDGLIITNPGPDARFDTVYDLSGQIVMAGAVDIHSHIAGGNVNTARMLLPEQHRNHMARRLNQPFSTAKWSSTDTGYRYARMGYTTVVEPAMLPVNALDVHLQMADIPIIDTAALEILGNDDLLLRLMRAKAGQNQINDYVAWTLNATRALGLKVINAGGANAFKSNVRQFDLDDIVPDYGVSSRQILQTLQTAACQLGVPHPVHVHCNNLGIPGNVETIVATMEAAQGLPMHLAHVQFYAYGNEGAKGFSSAAARLLEAFNRHPNITMDVGQVLFGQTVTISGDVIAQYSRHGDASPNKWMMWDAECEGSGGVVPYRYREASFVNTLQWAIGLELFLLAEAPERLFFTTDHPNGAPFTAYPELIRLLMDADYRQACMARLNQEALALTLLPNLTREFSLSEIATMTRFAAARLLGLRDRGHLAPGGIADIAVYDPQGCGKCGKTPGAFVAQPQADYRAMFADAALVFKSGHLVVKDGEVIARPTGNAHTVQPNFDPRIQRDIQNHFDRFYSLKLNNFKVDDVAFSVEDSQRFRNVDVNQSTN</sequence>
<comment type="caution">
    <text evidence="2">The sequence shown here is derived from an EMBL/GenBank/DDBJ whole genome shotgun (WGS) entry which is preliminary data.</text>
</comment>
<dbReference type="SUPFAM" id="SSF51338">
    <property type="entry name" value="Composite domain of metallo-dependent hydrolases"/>
    <property type="match status" value="2"/>
</dbReference>
<dbReference type="InterPro" id="IPR050378">
    <property type="entry name" value="Metallo-dep_Hydrolases_sf"/>
</dbReference>
<proteinExistence type="predicted"/>
<dbReference type="InterPro" id="IPR011059">
    <property type="entry name" value="Metal-dep_hydrolase_composite"/>
</dbReference>
<evidence type="ECO:0000313" key="2">
    <source>
        <dbReference type="EMBL" id="MCQ8128003.1"/>
    </source>
</evidence>
<dbReference type="Gene3D" id="2.30.40.10">
    <property type="entry name" value="Urease, subunit C, domain 1"/>
    <property type="match status" value="2"/>
</dbReference>
<dbReference type="NCBIfam" id="TIGR03121">
    <property type="entry name" value="one_C_dehyd_A"/>
    <property type="match status" value="1"/>
</dbReference>
<gene>
    <name evidence="2" type="ORF">NP596_05960</name>
</gene>
<dbReference type="Gene3D" id="3.20.20.140">
    <property type="entry name" value="Metal-dependent hydrolases"/>
    <property type="match status" value="1"/>
</dbReference>
<dbReference type="InterPro" id="IPR013108">
    <property type="entry name" value="Amidohydro_3"/>
</dbReference>
<dbReference type="Pfam" id="PF07969">
    <property type="entry name" value="Amidohydro_3"/>
    <property type="match status" value="1"/>
</dbReference>
<dbReference type="InterPro" id="IPR032466">
    <property type="entry name" value="Metal_Hydrolase"/>
</dbReference>
<evidence type="ECO:0000259" key="1">
    <source>
        <dbReference type="Pfam" id="PF07969"/>
    </source>
</evidence>
<reference evidence="2 3" key="1">
    <citation type="submission" date="2022-07" db="EMBL/GenBank/DDBJ databases">
        <title>Methylomonas rivi sp. nov., Methylomonas rosea sp. nov., Methylomonas aureus sp. nov. and Methylomonas subterranea sp. nov., four novel methanotrophs isolated from a freshwater creek and the deep terrestrial subsurface.</title>
        <authorList>
            <person name="Abin C."/>
            <person name="Sankaranarayanan K."/>
            <person name="Garner C."/>
            <person name="Sindelar R."/>
            <person name="Kotary K."/>
            <person name="Garner R."/>
            <person name="Barclay S."/>
            <person name="Lawson P."/>
            <person name="Krumholz L."/>
        </authorList>
    </citation>
    <scope>NUCLEOTIDE SEQUENCE [LARGE SCALE GENOMIC DNA]</scope>
    <source>
        <strain evidence="2 3">WSC-6</strain>
    </source>
</reference>
<dbReference type="GO" id="GO:0018493">
    <property type="term" value="F:formylmethanofuran dehydrogenase activity"/>
    <property type="evidence" value="ECO:0007669"/>
    <property type="project" value="UniProtKB-EC"/>
</dbReference>
<dbReference type="InterPro" id="IPR012027">
    <property type="entry name" value="Formylmethanofuran_DH_asu"/>
</dbReference>
<dbReference type="PANTHER" id="PTHR11647">
    <property type="entry name" value="HYDRANTOINASE/DIHYDROPYRIMIDINASE FAMILY MEMBER"/>
    <property type="match status" value="1"/>
</dbReference>
<dbReference type="Proteomes" id="UP001524586">
    <property type="component" value="Unassembled WGS sequence"/>
</dbReference>
<keyword evidence="3" id="KW-1185">Reference proteome</keyword>
<feature type="domain" description="Amidohydrolase 3" evidence="1">
    <location>
        <begin position="44"/>
        <end position="506"/>
    </location>
</feature>
<name>A0ABT1U2E3_9GAMM</name>
<evidence type="ECO:0000313" key="3">
    <source>
        <dbReference type="Proteomes" id="UP001524586"/>
    </source>
</evidence>
<dbReference type="EMBL" id="JANIBK010000021">
    <property type="protein sequence ID" value="MCQ8128003.1"/>
    <property type="molecule type" value="Genomic_DNA"/>
</dbReference>
<dbReference type="EC" id="1.2.7.12" evidence="2"/>
<dbReference type="PANTHER" id="PTHR11647:SF1">
    <property type="entry name" value="COLLAPSIN RESPONSE MEDIATOR PROTEIN"/>
    <property type="match status" value="1"/>
</dbReference>
<accession>A0ABT1U2E3</accession>
<protein>
    <submittedName>
        <fullName evidence="2">Formylmethanofuran dehydrogenase subunit A</fullName>
        <ecNumber evidence="2">1.2.7.12</ecNumber>
    </submittedName>
</protein>
<keyword evidence="2" id="KW-0560">Oxidoreductase</keyword>
<dbReference type="RefSeq" id="WP_256614364.1">
    <property type="nucleotide sequence ID" value="NZ_JANIBK010000021.1"/>
</dbReference>
<dbReference type="PIRSF" id="PIRSF006453">
    <property type="entry name" value="FwdA"/>
    <property type="match status" value="1"/>
</dbReference>
<organism evidence="2 3">
    <name type="scientific">Methylomonas rivi</name>
    <dbReference type="NCBI Taxonomy" id="2952226"/>
    <lineage>
        <taxon>Bacteria</taxon>
        <taxon>Pseudomonadati</taxon>
        <taxon>Pseudomonadota</taxon>
        <taxon>Gammaproteobacteria</taxon>
        <taxon>Methylococcales</taxon>
        <taxon>Methylococcaceae</taxon>
        <taxon>Methylomonas</taxon>
    </lineage>
</organism>
<dbReference type="SUPFAM" id="SSF51556">
    <property type="entry name" value="Metallo-dependent hydrolases"/>
    <property type="match status" value="1"/>
</dbReference>